<feature type="compositionally biased region" description="Basic and acidic residues" evidence="1">
    <location>
        <begin position="394"/>
        <end position="409"/>
    </location>
</feature>
<comment type="caution">
    <text evidence="2">The sequence shown here is derived from an EMBL/GenBank/DDBJ whole genome shotgun (WGS) entry which is preliminary data.</text>
</comment>
<dbReference type="InterPro" id="IPR036689">
    <property type="entry name" value="ESAT-6-like_sf"/>
</dbReference>
<evidence type="ECO:0008006" key="4">
    <source>
        <dbReference type="Google" id="ProtNLM"/>
    </source>
</evidence>
<protein>
    <recommendedName>
        <fullName evidence="4">WXG100 family type VII secretion target</fullName>
    </recommendedName>
</protein>
<dbReference type="EMBL" id="RJLN01000006">
    <property type="protein sequence ID" value="RNM00995.1"/>
    <property type="molecule type" value="Genomic_DNA"/>
</dbReference>
<dbReference type="RefSeq" id="WP_123239452.1">
    <property type="nucleotide sequence ID" value="NZ_JAAHBY010000006.1"/>
</dbReference>
<reference evidence="2 3" key="1">
    <citation type="submission" date="2018-11" db="EMBL/GenBank/DDBJ databases">
        <title>Micromonospora sp. PPF5-17, a new actinomycetes isolated from a hot spring soil.</title>
        <authorList>
            <person name="Thawai C."/>
        </authorList>
    </citation>
    <scope>NUCLEOTIDE SEQUENCE [LARGE SCALE GENOMIC DNA]</scope>
    <source>
        <strain evidence="2 3">PPF5-17</strain>
    </source>
</reference>
<dbReference type="Gene3D" id="1.10.287.1060">
    <property type="entry name" value="ESAT-6-like"/>
    <property type="match status" value="1"/>
</dbReference>
<keyword evidence="3" id="KW-1185">Reference proteome</keyword>
<organism evidence="2 3">
    <name type="scientific">Micromonospora solifontis</name>
    <dbReference type="NCBI Taxonomy" id="2487138"/>
    <lineage>
        <taxon>Bacteria</taxon>
        <taxon>Bacillati</taxon>
        <taxon>Actinomycetota</taxon>
        <taxon>Actinomycetes</taxon>
        <taxon>Micromonosporales</taxon>
        <taxon>Micromonosporaceae</taxon>
        <taxon>Micromonospora</taxon>
    </lineage>
</organism>
<accession>A0ABX9WKQ5</accession>
<proteinExistence type="predicted"/>
<evidence type="ECO:0000256" key="1">
    <source>
        <dbReference type="SAM" id="MobiDB-lite"/>
    </source>
</evidence>
<gene>
    <name evidence="2" type="ORF">EFE23_03695</name>
</gene>
<evidence type="ECO:0000313" key="3">
    <source>
        <dbReference type="Proteomes" id="UP000280698"/>
    </source>
</evidence>
<dbReference type="SUPFAM" id="SSF140453">
    <property type="entry name" value="EsxAB dimer-like"/>
    <property type="match status" value="1"/>
</dbReference>
<dbReference type="Proteomes" id="UP000280698">
    <property type="component" value="Unassembled WGS sequence"/>
</dbReference>
<sequence>MTTDTSALRVESRALVAFGVERYEDAVTYSAVGRYLGDVGSIPAAAWGTLEGISEKLNRDWATALGSRISEANTARNEMERMADGLMQIAADYEGTELDVATNFDVMNRDLLPYLPLGDGYGGSVRVRPGGAGVLAQPHDRRLPDDQPVVVIPDGNDRLGATRNEKLPRTREVEEPITIGSTDGNNLGFSGGRTTYYENGEGDQLDTFIHEYRDTLLQLEAILIELGTGERLPLTNLMVHAWRSSPKIIRNRADLVHSAANTYAELRAEMDGELKNLKLYWEGSASQAFSQYADRAAAYLTQLEAQTRWLAEEGKKAASMLEGLRNAYAGLGYQHIGTLIGALKSYIEAVNGLFSSCSNPEKALLDTVHTFISYLLDAERLHVEAMSDLIKIDEQERKERPDLGTRGHDTTPFPQAEVGADAWADRSNWAPRSDRPAA</sequence>
<name>A0ABX9WKQ5_9ACTN</name>
<dbReference type="InterPro" id="IPR010310">
    <property type="entry name" value="T7SS_ESAT-6-like"/>
</dbReference>
<feature type="region of interest" description="Disordered" evidence="1">
    <location>
        <begin position="394"/>
        <end position="438"/>
    </location>
</feature>
<dbReference type="Pfam" id="PF06013">
    <property type="entry name" value="WXG100"/>
    <property type="match status" value="1"/>
</dbReference>
<evidence type="ECO:0000313" key="2">
    <source>
        <dbReference type="EMBL" id="RNM00995.1"/>
    </source>
</evidence>